<dbReference type="GO" id="GO:0007165">
    <property type="term" value="P:signal transduction"/>
    <property type="evidence" value="ECO:0007669"/>
    <property type="project" value="TreeGrafter"/>
</dbReference>
<evidence type="ECO:0000256" key="4">
    <source>
        <dbReference type="ARBA" id="ARBA00022825"/>
    </source>
</evidence>
<keyword evidence="10" id="KW-1185">Reference proteome</keyword>
<evidence type="ECO:0000256" key="5">
    <source>
        <dbReference type="RuleBase" id="RU004404"/>
    </source>
</evidence>
<feature type="chain" id="PRO_5011738624" evidence="7">
    <location>
        <begin position="25"/>
        <end position="491"/>
    </location>
</feature>
<dbReference type="FunFam" id="3.90.226.10:FF:000029">
    <property type="entry name" value="Peptidase, S41 family"/>
    <property type="match status" value="1"/>
</dbReference>
<dbReference type="GO" id="GO:0030288">
    <property type="term" value="C:outer membrane-bounded periplasmic space"/>
    <property type="evidence" value="ECO:0007669"/>
    <property type="project" value="TreeGrafter"/>
</dbReference>
<dbReference type="AlphaFoldDB" id="A0A1I1JDI9"/>
<dbReference type="CDD" id="cd07560">
    <property type="entry name" value="Peptidase_S41_CPP"/>
    <property type="match status" value="1"/>
</dbReference>
<dbReference type="GO" id="GO:0004175">
    <property type="term" value="F:endopeptidase activity"/>
    <property type="evidence" value="ECO:0007669"/>
    <property type="project" value="TreeGrafter"/>
</dbReference>
<dbReference type="RefSeq" id="WP_090132406.1">
    <property type="nucleotide sequence ID" value="NZ_FOLY01000003.1"/>
</dbReference>
<feature type="domain" description="PDZ" evidence="8">
    <location>
        <begin position="117"/>
        <end position="185"/>
    </location>
</feature>
<evidence type="ECO:0000313" key="9">
    <source>
        <dbReference type="EMBL" id="SFC46415.1"/>
    </source>
</evidence>
<comment type="similarity">
    <text evidence="1 5">Belongs to the peptidase S41A family.</text>
</comment>
<evidence type="ECO:0000313" key="10">
    <source>
        <dbReference type="Proteomes" id="UP000199046"/>
    </source>
</evidence>
<dbReference type="InterPro" id="IPR055210">
    <property type="entry name" value="CtpA/B_N"/>
</dbReference>
<dbReference type="SMART" id="SM00245">
    <property type="entry name" value="TSPc"/>
    <property type="match status" value="1"/>
</dbReference>
<dbReference type="CDD" id="cd06782">
    <property type="entry name" value="cpPDZ_CPP-like"/>
    <property type="match status" value="1"/>
</dbReference>
<organism evidence="9 10">
    <name type="scientific">Kushneria avicenniae</name>
    <dbReference type="NCBI Taxonomy" id="402385"/>
    <lineage>
        <taxon>Bacteria</taxon>
        <taxon>Pseudomonadati</taxon>
        <taxon>Pseudomonadota</taxon>
        <taxon>Gammaproteobacteria</taxon>
        <taxon>Oceanospirillales</taxon>
        <taxon>Halomonadaceae</taxon>
        <taxon>Kushneria</taxon>
    </lineage>
</organism>
<feature type="compositionally biased region" description="Low complexity" evidence="6">
    <location>
        <begin position="27"/>
        <end position="38"/>
    </location>
</feature>
<evidence type="ECO:0000256" key="3">
    <source>
        <dbReference type="ARBA" id="ARBA00022801"/>
    </source>
</evidence>
<dbReference type="PROSITE" id="PS50106">
    <property type="entry name" value="PDZ"/>
    <property type="match status" value="1"/>
</dbReference>
<feature type="signal peptide" evidence="7">
    <location>
        <begin position="1"/>
        <end position="24"/>
    </location>
</feature>
<keyword evidence="3 5" id="KW-0378">Hydrolase</keyword>
<dbReference type="Pfam" id="PF17820">
    <property type="entry name" value="PDZ_6"/>
    <property type="match status" value="1"/>
</dbReference>
<dbReference type="GO" id="GO:0006508">
    <property type="term" value="P:proteolysis"/>
    <property type="evidence" value="ECO:0007669"/>
    <property type="project" value="UniProtKB-KW"/>
</dbReference>
<evidence type="ECO:0000256" key="2">
    <source>
        <dbReference type="ARBA" id="ARBA00022670"/>
    </source>
</evidence>
<evidence type="ECO:0000259" key="8">
    <source>
        <dbReference type="PROSITE" id="PS50106"/>
    </source>
</evidence>
<dbReference type="EMBL" id="FOLY01000003">
    <property type="protein sequence ID" value="SFC46415.1"/>
    <property type="molecule type" value="Genomic_DNA"/>
</dbReference>
<name>A0A1I1JDI9_9GAMM</name>
<dbReference type="NCBIfam" id="TIGR00225">
    <property type="entry name" value="prc"/>
    <property type="match status" value="1"/>
</dbReference>
<dbReference type="Gene3D" id="3.90.226.10">
    <property type="entry name" value="2-enoyl-CoA Hydratase, Chain A, domain 1"/>
    <property type="match status" value="1"/>
</dbReference>
<dbReference type="InterPro" id="IPR041489">
    <property type="entry name" value="PDZ_6"/>
</dbReference>
<dbReference type="Pfam" id="PF03572">
    <property type="entry name" value="Peptidase_S41"/>
    <property type="match status" value="1"/>
</dbReference>
<evidence type="ECO:0000256" key="6">
    <source>
        <dbReference type="SAM" id="MobiDB-lite"/>
    </source>
</evidence>
<accession>A0A1I1JDI9</accession>
<dbReference type="SMART" id="SM00228">
    <property type="entry name" value="PDZ"/>
    <property type="match status" value="1"/>
</dbReference>
<dbReference type="Pfam" id="PF22694">
    <property type="entry name" value="CtpB_N-like"/>
    <property type="match status" value="1"/>
</dbReference>
<dbReference type="PANTHER" id="PTHR32060:SF30">
    <property type="entry name" value="CARBOXY-TERMINAL PROCESSING PROTEASE CTPA"/>
    <property type="match status" value="1"/>
</dbReference>
<dbReference type="InterPro" id="IPR029045">
    <property type="entry name" value="ClpP/crotonase-like_dom_sf"/>
</dbReference>
<dbReference type="SUPFAM" id="SSF50156">
    <property type="entry name" value="PDZ domain-like"/>
    <property type="match status" value="1"/>
</dbReference>
<reference evidence="10" key="1">
    <citation type="submission" date="2016-10" db="EMBL/GenBank/DDBJ databases">
        <authorList>
            <person name="Varghese N."/>
            <person name="Submissions S."/>
        </authorList>
    </citation>
    <scope>NUCLEOTIDE SEQUENCE [LARGE SCALE GENOMIC DNA]</scope>
    <source>
        <strain evidence="10">DSM 23439</strain>
    </source>
</reference>
<evidence type="ECO:0000256" key="7">
    <source>
        <dbReference type="SAM" id="SignalP"/>
    </source>
</evidence>
<dbReference type="SUPFAM" id="SSF52096">
    <property type="entry name" value="ClpP/crotonase"/>
    <property type="match status" value="1"/>
</dbReference>
<dbReference type="Proteomes" id="UP000199046">
    <property type="component" value="Unassembled WGS sequence"/>
</dbReference>
<evidence type="ECO:0000256" key="1">
    <source>
        <dbReference type="ARBA" id="ARBA00009179"/>
    </source>
</evidence>
<dbReference type="InterPro" id="IPR001478">
    <property type="entry name" value="PDZ"/>
</dbReference>
<feature type="compositionally biased region" description="Low complexity" evidence="6">
    <location>
        <begin position="46"/>
        <end position="61"/>
    </location>
</feature>
<dbReference type="Gene3D" id="3.30.750.44">
    <property type="match status" value="1"/>
</dbReference>
<dbReference type="PANTHER" id="PTHR32060">
    <property type="entry name" value="TAIL-SPECIFIC PROTEASE"/>
    <property type="match status" value="1"/>
</dbReference>
<keyword evidence="7" id="KW-0732">Signal</keyword>
<dbReference type="OrthoDB" id="9812068at2"/>
<dbReference type="FunFam" id="2.30.42.10:FF:000063">
    <property type="entry name" value="Peptidase, S41 family"/>
    <property type="match status" value="1"/>
</dbReference>
<keyword evidence="4 5" id="KW-0720">Serine protease</keyword>
<feature type="region of interest" description="Disordered" evidence="6">
    <location>
        <begin position="461"/>
        <end position="491"/>
    </location>
</feature>
<dbReference type="InterPro" id="IPR005151">
    <property type="entry name" value="Tail-specific_protease"/>
</dbReference>
<proteinExistence type="inferred from homology"/>
<protein>
    <submittedName>
        <fullName evidence="9">Carboxyl-terminal processing protease</fullName>
    </submittedName>
</protein>
<dbReference type="InterPro" id="IPR036034">
    <property type="entry name" value="PDZ_sf"/>
</dbReference>
<dbReference type="InterPro" id="IPR004447">
    <property type="entry name" value="Peptidase_S41A"/>
</dbReference>
<gene>
    <name evidence="9" type="ORF">SAMN05421848_1476</name>
</gene>
<keyword evidence="2 5" id="KW-0645">Protease</keyword>
<sequence>MLLRHVASTLVLSSALLLTLPATAAEPAADAPPESTPANTPVQPVDIDGAAANDADSDAGATSTLPLEDIQALAQVFERIKQSYVDDVDDRTLLRDAMRGMLEGLDPHSNYLDEDAFRMLHEMTEGAFGGIGIEVGQENNRLMVISPIDDTPASKAGLQPRDLIIEIDGKSTDGMSLEEAVGMMRGDPGTEIKLTLAREGEDAPIKVTLKRDNIQTNSVSSRLLSPGYGYLRISQFQENTGEETRKAIASLKQEAGDQGLSGVILDLRNNPGGLLDGAVSVADLFIDSGLVVYTKGRLADADMQFEAHADTALPDTPMVVLINGGSASAAEIVAGALQDHHRAVVLGTESFGKGSVQSVMPLDDTTGIKLTTALYYTPGGRSIQAEGIEPDVTVQRGRLELEQNGFEIREANLRGHLQNANGEQEQEQTPLPDSPIATDDYQLGEALNLLRGINVFQQAGLRRHSTSETPEAAAANDGQKEGDDAPETTSP</sequence>
<dbReference type="STRING" id="402385.SAMN05421848_1476"/>
<feature type="region of interest" description="Disordered" evidence="6">
    <location>
        <begin position="27"/>
        <end position="62"/>
    </location>
</feature>
<dbReference type="GO" id="GO:0008236">
    <property type="term" value="F:serine-type peptidase activity"/>
    <property type="evidence" value="ECO:0007669"/>
    <property type="project" value="UniProtKB-KW"/>
</dbReference>
<dbReference type="Gene3D" id="2.30.42.10">
    <property type="match status" value="1"/>
</dbReference>